<reference evidence="1 2" key="1">
    <citation type="submission" date="2011-11" db="EMBL/GenBank/DDBJ databases">
        <title>The Noncontiguous Finished genome of Desulfosporosinus youngiae DSM 17734.</title>
        <authorList>
            <consortium name="US DOE Joint Genome Institute (JGI-PGF)"/>
            <person name="Lucas S."/>
            <person name="Han J."/>
            <person name="Lapidus A."/>
            <person name="Cheng J.-F."/>
            <person name="Goodwin L."/>
            <person name="Pitluck S."/>
            <person name="Peters L."/>
            <person name="Ovchinnikova G."/>
            <person name="Lu M."/>
            <person name="Land M.L."/>
            <person name="Hauser L."/>
            <person name="Pester M."/>
            <person name="Spring S."/>
            <person name="Ollivier B."/>
            <person name="Rattei T."/>
            <person name="Klenk H.-P."/>
            <person name="Wagner M."/>
            <person name="Loy A."/>
            <person name="Woyke T.J."/>
        </authorList>
    </citation>
    <scope>NUCLEOTIDE SEQUENCE [LARGE SCALE GENOMIC DNA]</scope>
    <source>
        <strain evidence="1 2">DSM 17734</strain>
    </source>
</reference>
<organism evidence="1 2">
    <name type="scientific">Desulfosporosinus youngiae DSM 17734</name>
    <dbReference type="NCBI Taxonomy" id="768710"/>
    <lineage>
        <taxon>Bacteria</taxon>
        <taxon>Bacillati</taxon>
        <taxon>Bacillota</taxon>
        <taxon>Clostridia</taxon>
        <taxon>Eubacteriales</taxon>
        <taxon>Desulfitobacteriaceae</taxon>
        <taxon>Desulfosporosinus</taxon>
    </lineage>
</organism>
<keyword evidence="2" id="KW-1185">Reference proteome</keyword>
<sequence length="411" mass="43373">MSYEFYTLPQNTYRAAFIPITNTPTPLASLTIEAGSDNDLVTLRVNVCWFKFHTSSLATRVLFKIWRGAPVTGELICSVQDGTELILISGDNVATTDFSGVVSGLTPNQPVTFVLTAETEEDNAYISGPLTFTAYGTNLNILSHFQLPNNSFGGADIPLGQTPVPVAAINVDVKPGQDVILRSTACWIATGDITRNADVLFKLWRGAPVTGVLIAGADDSVDLERVAVTSFSHVDTGFATTATLTYVLTAEAPNPDHTASIVGALTLTGSVQPVGAFFTLPQNTAESVSIPITAHGTPLAAITLETYPGLKISLRAAIGWLRPRIIVGARDIGIIFKIWRGAPGTGSLIYSTVDSGQIRNDNFKVTALAHVDSGFTASGPITYTLTAELLATSATGVNVTGPLTFTAVPEN</sequence>
<dbReference type="RefSeq" id="WP_007780956.1">
    <property type="nucleotide sequence ID" value="NZ_CM001441.1"/>
</dbReference>
<dbReference type="eggNOG" id="ENOG5032RG8">
    <property type="taxonomic scope" value="Bacteria"/>
</dbReference>
<dbReference type="STRING" id="768710.DesyoDRAFT_1338"/>
<dbReference type="AlphaFoldDB" id="H5Y2U0"/>
<proteinExistence type="predicted"/>
<name>H5Y2U0_9FIRM</name>
<dbReference type="EMBL" id="CM001441">
    <property type="protein sequence ID" value="EHQ88497.1"/>
    <property type="molecule type" value="Genomic_DNA"/>
</dbReference>
<dbReference type="HOGENOM" id="CLU_055600_0_0_9"/>
<accession>H5Y2U0</accession>
<evidence type="ECO:0000313" key="1">
    <source>
        <dbReference type="EMBL" id="EHQ88497.1"/>
    </source>
</evidence>
<dbReference type="OrthoDB" id="1683055at2"/>
<protein>
    <submittedName>
        <fullName evidence="1">Uncharacterized protein</fullName>
    </submittedName>
</protein>
<evidence type="ECO:0000313" key="2">
    <source>
        <dbReference type="Proteomes" id="UP000005104"/>
    </source>
</evidence>
<dbReference type="Proteomes" id="UP000005104">
    <property type="component" value="Chromosome"/>
</dbReference>
<gene>
    <name evidence="1" type="ORF">DesyoDRAFT_1338</name>
</gene>